<dbReference type="Proteomes" id="UP001500542">
    <property type="component" value="Unassembled WGS sequence"/>
</dbReference>
<comment type="caution">
    <text evidence="3">The sequence shown here is derived from an EMBL/GenBank/DDBJ whole genome shotgun (WGS) entry which is preliminary data.</text>
</comment>
<reference evidence="3 4" key="1">
    <citation type="journal article" date="2019" name="Int. J. Syst. Evol. Microbiol.">
        <title>The Global Catalogue of Microorganisms (GCM) 10K type strain sequencing project: providing services to taxonomists for standard genome sequencing and annotation.</title>
        <authorList>
            <consortium name="The Broad Institute Genomics Platform"/>
            <consortium name="The Broad Institute Genome Sequencing Center for Infectious Disease"/>
            <person name="Wu L."/>
            <person name="Ma J."/>
        </authorList>
    </citation>
    <scope>NUCLEOTIDE SEQUENCE [LARGE SCALE GENOMIC DNA]</scope>
    <source>
        <strain evidence="3 4">JCM 10977</strain>
    </source>
</reference>
<keyword evidence="4" id="KW-1185">Reference proteome</keyword>
<accession>A0ABN1PSM8</accession>
<evidence type="ECO:0000256" key="1">
    <source>
        <dbReference type="SAM" id="MobiDB-lite"/>
    </source>
</evidence>
<protein>
    <recommendedName>
        <fullName evidence="2">YhcG N-terminal domain-containing protein</fullName>
    </recommendedName>
</protein>
<gene>
    <name evidence="3" type="ORF">GCM10009554_17310</name>
</gene>
<name>A0ABN1PSM8_9ACTN</name>
<dbReference type="Pfam" id="PF17761">
    <property type="entry name" value="DUF1016_N"/>
    <property type="match status" value="1"/>
</dbReference>
<evidence type="ECO:0000313" key="4">
    <source>
        <dbReference type="Proteomes" id="UP001500542"/>
    </source>
</evidence>
<dbReference type="PANTHER" id="PTHR30547">
    <property type="entry name" value="UNCHARACTERIZED PROTEIN YHCG-RELATED"/>
    <property type="match status" value="1"/>
</dbReference>
<feature type="region of interest" description="Disordered" evidence="1">
    <location>
        <begin position="138"/>
        <end position="192"/>
    </location>
</feature>
<dbReference type="EMBL" id="BAAAHK010000004">
    <property type="protein sequence ID" value="GAA0932669.1"/>
    <property type="molecule type" value="Genomic_DNA"/>
</dbReference>
<evidence type="ECO:0000259" key="2">
    <source>
        <dbReference type="Pfam" id="PF17761"/>
    </source>
</evidence>
<feature type="domain" description="YhcG N-terminal" evidence="2">
    <location>
        <begin position="17"/>
        <end position="137"/>
    </location>
</feature>
<proteinExistence type="predicted"/>
<sequence>MPSWYPAFLETITAHLATDREPLLIHWSIGREILHWQQKPDWTSRCLVHLSTDLMARFPAHKGLSVRNLSYMRAFAEAWPHEAYARGPLAALPWYHHLTLLQFLDSPTLRLWYAREALDHDWTRADLKANIAANLYRQAHLRRPAKPNPTRPKRDSDTPEPAAPSCPEPISGDSGVLEKRVVGNEDGETEEE</sequence>
<dbReference type="InterPro" id="IPR041527">
    <property type="entry name" value="YhcG_N"/>
</dbReference>
<organism evidence="3 4">
    <name type="scientific">Kribbella koreensis</name>
    <dbReference type="NCBI Taxonomy" id="57909"/>
    <lineage>
        <taxon>Bacteria</taxon>
        <taxon>Bacillati</taxon>
        <taxon>Actinomycetota</taxon>
        <taxon>Actinomycetes</taxon>
        <taxon>Propionibacteriales</taxon>
        <taxon>Kribbellaceae</taxon>
        <taxon>Kribbella</taxon>
    </lineage>
</organism>
<dbReference type="PANTHER" id="PTHR30547:SF0">
    <property type="entry name" value="BLR8175 PROTEIN"/>
    <property type="match status" value="1"/>
</dbReference>
<dbReference type="InterPro" id="IPR053148">
    <property type="entry name" value="PD-DEXK-like_domain"/>
</dbReference>
<evidence type="ECO:0000313" key="3">
    <source>
        <dbReference type="EMBL" id="GAA0932669.1"/>
    </source>
</evidence>